<gene>
    <name evidence="1" type="ORF">GCM10010420_14940</name>
</gene>
<evidence type="ECO:0000313" key="1">
    <source>
        <dbReference type="EMBL" id="GAA2391696.1"/>
    </source>
</evidence>
<accession>A0ABN3I1P6</accession>
<dbReference type="Proteomes" id="UP001500058">
    <property type="component" value="Unassembled WGS sequence"/>
</dbReference>
<reference evidence="1 2" key="1">
    <citation type="journal article" date="2019" name="Int. J. Syst. Evol. Microbiol.">
        <title>The Global Catalogue of Microorganisms (GCM) 10K type strain sequencing project: providing services to taxonomists for standard genome sequencing and annotation.</title>
        <authorList>
            <consortium name="The Broad Institute Genomics Platform"/>
            <consortium name="The Broad Institute Genome Sequencing Center for Infectious Disease"/>
            <person name="Wu L."/>
            <person name="Ma J."/>
        </authorList>
    </citation>
    <scope>NUCLEOTIDE SEQUENCE [LARGE SCALE GENOMIC DNA]</scope>
    <source>
        <strain evidence="1 2">JCM 6921</strain>
    </source>
</reference>
<comment type="caution">
    <text evidence="1">The sequence shown here is derived from an EMBL/GenBank/DDBJ whole genome shotgun (WGS) entry which is preliminary data.</text>
</comment>
<dbReference type="EMBL" id="BAAATJ010000004">
    <property type="protein sequence ID" value="GAA2391696.1"/>
    <property type="molecule type" value="Genomic_DNA"/>
</dbReference>
<protein>
    <submittedName>
        <fullName evidence="1">Uncharacterized protein</fullName>
    </submittedName>
</protein>
<sequence length="118" mass="13127">MWAVLPFVFLGRGPRGPRGRRPREDLTRLVARAPGEAYFQDGGSRAAGLEAHMWDVDYIEFRFRPHGTRPARARRERDPLSDSACLSHRCHAAQETSSDLAVQTVPGRAELSVTGRGT</sequence>
<evidence type="ECO:0000313" key="2">
    <source>
        <dbReference type="Proteomes" id="UP001500058"/>
    </source>
</evidence>
<name>A0ABN3I1P6_9ACTN</name>
<keyword evidence="2" id="KW-1185">Reference proteome</keyword>
<proteinExistence type="predicted"/>
<organism evidence="1 2">
    <name type="scientific">Streptomyces glaucosporus</name>
    <dbReference type="NCBI Taxonomy" id="284044"/>
    <lineage>
        <taxon>Bacteria</taxon>
        <taxon>Bacillati</taxon>
        <taxon>Actinomycetota</taxon>
        <taxon>Actinomycetes</taxon>
        <taxon>Kitasatosporales</taxon>
        <taxon>Streptomycetaceae</taxon>
        <taxon>Streptomyces</taxon>
    </lineage>
</organism>